<proteinExistence type="predicted"/>
<organism evidence="2 3">
    <name type="scientific">Coregonus suidteri</name>
    <dbReference type="NCBI Taxonomy" id="861788"/>
    <lineage>
        <taxon>Eukaryota</taxon>
        <taxon>Metazoa</taxon>
        <taxon>Chordata</taxon>
        <taxon>Craniata</taxon>
        <taxon>Vertebrata</taxon>
        <taxon>Euteleostomi</taxon>
        <taxon>Actinopterygii</taxon>
        <taxon>Neopterygii</taxon>
        <taxon>Teleostei</taxon>
        <taxon>Protacanthopterygii</taxon>
        <taxon>Salmoniformes</taxon>
        <taxon>Salmonidae</taxon>
        <taxon>Coregoninae</taxon>
        <taxon>Coregonus</taxon>
    </lineage>
</organism>
<accession>A0AAN8K7Q2</accession>
<sequence length="75" mass="8879">MSDLVQLSKRFQFKNTCIRGGLGGKGRPIQHSTFIMVIFKAAEAERAREREKEREREGETEKERKQGRERERQKD</sequence>
<dbReference type="AlphaFoldDB" id="A0AAN8K7Q2"/>
<feature type="non-terminal residue" evidence="2">
    <location>
        <position position="75"/>
    </location>
</feature>
<keyword evidence="3" id="KW-1185">Reference proteome</keyword>
<reference evidence="2 3" key="1">
    <citation type="submission" date="2021-04" db="EMBL/GenBank/DDBJ databases">
        <authorList>
            <person name="De Guttry C."/>
            <person name="Zahm M."/>
            <person name="Klopp C."/>
            <person name="Cabau C."/>
            <person name="Louis A."/>
            <person name="Berthelot C."/>
            <person name="Parey E."/>
            <person name="Roest Crollius H."/>
            <person name="Montfort J."/>
            <person name="Robinson-Rechavi M."/>
            <person name="Bucao C."/>
            <person name="Bouchez O."/>
            <person name="Gislard M."/>
            <person name="Lluch J."/>
            <person name="Milhes M."/>
            <person name="Lampietro C."/>
            <person name="Lopez Roques C."/>
            <person name="Donnadieu C."/>
            <person name="Braasch I."/>
            <person name="Desvignes T."/>
            <person name="Postlethwait J."/>
            <person name="Bobe J."/>
            <person name="Wedekind C."/>
            <person name="Guiguen Y."/>
        </authorList>
    </citation>
    <scope>NUCLEOTIDE SEQUENCE [LARGE SCALE GENOMIC DNA]</scope>
    <source>
        <strain evidence="2">Cs_M1</strain>
        <tissue evidence="2">Blood</tissue>
    </source>
</reference>
<protein>
    <submittedName>
        <fullName evidence="2">Uncharacterized protein</fullName>
    </submittedName>
</protein>
<name>A0AAN8K7Q2_9TELE</name>
<evidence type="ECO:0000313" key="2">
    <source>
        <dbReference type="EMBL" id="KAK6269246.1"/>
    </source>
</evidence>
<dbReference type="Proteomes" id="UP001356427">
    <property type="component" value="Unassembled WGS sequence"/>
</dbReference>
<feature type="region of interest" description="Disordered" evidence="1">
    <location>
        <begin position="45"/>
        <end position="75"/>
    </location>
</feature>
<evidence type="ECO:0000256" key="1">
    <source>
        <dbReference type="SAM" id="MobiDB-lite"/>
    </source>
</evidence>
<comment type="caution">
    <text evidence="2">The sequence shown here is derived from an EMBL/GenBank/DDBJ whole genome shotgun (WGS) entry which is preliminary data.</text>
</comment>
<gene>
    <name evidence="2" type="ORF">J4Q44_G00394360</name>
</gene>
<evidence type="ECO:0000313" key="3">
    <source>
        <dbReference type="Proteomes" id="UP001356427"/>
    </source>
</evidence>
<dbReference type="EMBL" id="JAGTTL010003688">
    <property type="protein sequence ID" value="KAK6269246.1"/>
    <property type="molecule type" value="Genomic_DNA"/>
</dbReference>